<feature type="transmembrane region" description="Helical" evidence="1">
    <location>
        <begin position="161"/>
        <end position="180"/>
    </location>
</feature>
<keyword evidence="1" id="KW-1133">Transmembrane helix</keyword>
<dbReference type="SMART" id="SM00014">
    <property type="entry name" value="acidPPc"/>
    <property type="match status" value="1"/>
</dbReference>
<keyword evidence="1" id="KW-0812">Transmembrane</keyword>
<reference evidence="3 4" key="1">
    <citation type="journal article" date="2007" name="Int. J. Syst. Evol. Microbiol.">
        <title>Natronorubrum sulfidifaciens sp. nov., an extremely haloalkaliphilic archaeon isolated from Aiding salt lake in Xin-Jiang, China.</title>
        <authorList>
            <person name="Cui H.L."/>
            <person name="Tohty D."/>
            <person name="Liu H.C."/>
            <person name="Liu S.J."/>
            <person name="Oren A."/>
            <person name="Zhou P.J."/>
        </authorList>
    </citation>
    <scope>NUCLEOTIDE SEQUENCE [LARGE SCALE GENOMIC DNA]</scope>
    <source>
        <strain evidence="3 4">7-3</strain>
    </source>
</reference>
<feature type="transmembrane region" description="Helical" evidence="1">
    <location>
        <begin position="136"/>
        <end position="155"/>
    </location>
</feature>
<dbReference type="OrthoDB" id="10182at2157"/>
<dbReference type="KEGG" id="nas:GCU68_05185"/>
<dbReference type="RefSeq" id="WP_152939575.1">
    <property type="nucleotide sequence ID" value="NZ_CP045488.1"/>
</dbReference>
<dbReference type="InterPro" id="IPR000326">
    <property type="entry name" value="PAP2/HPO"/>
</dbReference>
<evidence type="ECO:0000256" key="1">
    <source>
        <dbReference type="SAM" id="Phobius"/>
    </source>
</evidence>
<dbReference type="SUPFAM" id="SSF48317">
    <property type="entry name" value="Acid phosphatase/Vanadium-dependent haloperoxidase"/>
    <property type="match status" value="1"/>
</dbReference>
<organism evidence="3 4">
    <name type="scientific">Natronorubrum aibiense</name>
    <dbReference type="NCBI Taxonomy" id="348826"/>
    <lineage>
        <taxon>Archaea</taxon>
        <taxon>Methanobacteriati</taxon>
        <taxon>Methanobacteriota</taxon>
        <taxon>Stenosarchaea group</taxon>
        <taxon>Halobacteria</taxon>
        <taxon>Halobacteriales</taxon>
        <taxon>Natrialbaceae</taxon>
        <taxon>Natronorubrum</taxon>
    </lineage>
</organism>
<dbReference type="PANTHER" id="PTHR14969:SF13">
    <property type="entry name" value="AT30094P"/>
    <property type="match status" value="1"/>
</dbReference>
<dbReference type="InterPro" id="IPR036938">
    <property type="entry name" value="PAP2/HPO_sf"/>
</dbReference>
<evidence type="ECO:0000313" key="3">
    <source>
        <dbReference type="EMBL" id="QFU81965.1"/>
    </source>
</evidence>
<keyword evidence="4" id="KW-1185">Reference proteome</keyword>
<feature type="transmembrane region" description="Helical" evidence="1">
    <location>
        <begin position="211"/>
        <end position="228"/>
    </location>
</feature>
<feature type="transmembrane region" description="Helical" evidence="1">
    <location>
        <begin position="20"/>
        <end position="46"/>
    </location>
</feature>
<evidence type="ECO:0000259" key="2">
    <source>
        <dbReference type="SMART" id="SM00014"/>
    </source>
</evidence>
<proteinExistence type="predicted"/>
<dbReference type="GeneID" id="42300418"/>
<protein>
    <submittedName>
        <fullName evidence="3">Phosphatase PAP2 family protein</fullName>
    </submittedName>
</protein>
<name>A0A5P9P1F3_9EURY</name>
<feature type="transmembrane region" description="Helical" evidence="1">
    <location>
        <begin position="187"/>
        <end position="205"/>
    </location>
</feature>
<sequence length="231" mass="24542">MSRGIGVVGRIQELIPDWAAIFVALVTQLGDVWFLAVLVGGLYWLYADEREDMTVIAGLALAGFGLITTLKHVFALPRPDQPLVALEALPVVLQPLYEVTATASSYGFPSGHALITTVVYGSLARRLSIGTPRRRLLAAVTVVTVVCLSRVALGVHYLVDVVAGVGIGLVFLFVVERLLARFPTRQRSIAFSLAVVVSAVALVASAADPDAVLLLASSVGVFGGWHLTRAR</sequence>
<gene>
    <name evidence="3" type="ORF">GCU68_05185</name>
</gene>
<accession>A0A5P9P1F3</accession>
<evidence type="ECO:0000313" key="4">
    <source>
        <dbReference type="Proteomes" id="UP000326170"/>
    </source>
</evidence>
<keyword evidence="1" id="KW-0472">Membrane</keyword>
<dbReference type="Gene3D" id="1.20.144.10">
    <property type="entry name" value="Phosphatidic acid phosphatase type 2/haloperoxidase"/>
    <property type="match status" value="1"/>
</dbReference>
<dbReference type="PANTHER" id="PTHR14969">
    <property type="entry name" value="SPHINGOSINE-1-PHOSPHATE PHOSPHOHYDROLASE"/>
    <property type="match status" value="1"/>
</dbReference>
<dbReference type="Proteomes" id="UP000326170">
    <property type="component" value="Chromosome"/>
</dbReference>
<dbReference type="Pfam" id="PF01569">
    <property type="entry name" value="PAP2"/>
    <property type="match status" value="1"/>
</dbReference>
<feature type="transmembrane region" description="Helical" evidence="1">
    <location>
        <begin position="53"/>
        <end position="74"/>
    </location>
</feature>
<feature type="domain" description="Phosphatidic acid phosphatase type 2/haloperoxidase" evidence="2">
    <location>
        <begin position="54"/>
        <end position="176"/>
    </location>
</feature>
<feature type="transmembrane region" description="Helical" evidence="1">
    <location>
        <begin position="106"/>
        <end position="124"/>
    </location>
</feature>
<dbReference type="EMBL" id="CP045488">
    <property type="protein sequence ID" value="QFU81965.1"/>
    <property type="molecule type" value="Genomic_DNA"/>
</dbReference>
<dbReference type="AlphaFoldDB" id="A0A5P9P1F3"/>